<reference evidence="2" key="1">
    <citation type="submission" date="2024-03" db="EMBL/GenBank/DDBJ databases">
        <authorList>
            <consortium name="ELIXIR-Norway"/>
            <consortium name="Elixir Norway"/>
        </authorList>
    </citation>
    <scope>NUCLEOTIDE SEQUENCE</scope>
</reference>
<dbReference type="EMBL" id="OZ023705">
    <property type="protein sequence ID" value="CAK9874393.1"/>
    <property type="molecule type" value="Genomic_DNA"/>
</dbReference>
<evidence type="ECO:0000313" key="3">
    <source>
        <dbReference type="Proteomes" id="UP001497522"/>
    </source>
</evidence>
<protein>
    <submittedName>
        <fullName evidence="2">Uncharacterized protein</fullName>
    </submittedName>
</protein>
<accession>A0ABP1BGB6</accession>
<organism evidence="2 3">
    <name type="scientific">Sphagnum jensenii</name>
    <dbReference type="NCBI Taxonomy" id="128206"/>
    <lineage>
        <taxon>Eukaryota</taxon>
        <taxon>Viridiplantae</taxon>
        <taxon>Streptophyta</taxon>
        <taxon>Embryophyta</taxon>
        <taxon>Bryophyta</taxon>
        <taxon>Sphagnophytina</taxon>
        <taxon>Sphagnopsida</taxon>
        <taxon>Sphagnales</taxon>
        <taxon>Sphagnaceae</taxon>
        <taxon>Sphagnum</taxon>
    </lineage>
</organism>
<feature type="region of interest" description="Disordered" evidence="1">
    <location>
        <begin position="127"/>
        <end position="146"/>
    </location>
</feature>
<gene>
    <name evidence="2" type="ORF">CSSPJE1EN2_LOCUS16802</name>
</gene>
<keyword evidence="3" id="KW-1185">Reference proteome</keyword>
<proteinExistence type="predicted"/>
<evidence type="ECO:0000313" key="2">
    <source>
        <dbReference type="EMBL" id="CAK9874393.1"/>
    </source>
</evidence>
<sequence>MEGAIAADLGDGRAQAVVLKQVEKMKMGMHHTQLHSEILDSPGPMFELSDQCQAMRRPENVAKRGLNFEKDSPPLLPFQDISEGRDEECNVWRRKNLQKKKRAISIDDPHIMENQEKLKDGDYGELRKSGSDTIDMTNGDKKQQSKQGLMSGVQFLEEGVAQVQSLGTKPLLI</sequence>
<evidence type="ECO:0000256" key="1">
    <source>
        <dbReference type="SAM" id="MobiDB-lite"/>
    </source>
</evidence>
<name>A0ABP1BGB6_9BRYO</name>
<dbReference type="Proteomes" id="UP001497522">
    <property type="component" value="Chromosome 4"/>
</dbReference>